<accession>A0ABR7WSK2</accession>
<keyword evidence="1" id="KW-0472">Membrane</keyword>
<comment type="caution">
    <text evidence="2">The sequence shown here is derived from an EMBL/GenBank/DDBJ whole genome shotgun (WGS) entry which is preliminary data.</text>
</comment>
<reference evidence="2 3" key="1">
    <citation type="submission" date="2020-09" db="EMBL/GenBank/DDBJ databases">
        <title>Novel species of Mucilaginibacter isolated from a glacier on the Tibetan Plateau.</title>
        <authorList>
            <person name="Liu Q."/>
            <person name="Xin Y.-H."/>
        </authorList>
    </citation>
    <scope>NUCLEOTIDE SEQUENCE [LARGE SCALE GENOMIC DNA]</scope>
    <source>
        <strain evidence="2 3">ZT4R22</strain>
    </source>
</reference>
<organism evidence="2 3">
    <name type="scientific">Mucilaginibacter pankratovii</name>
    <dbReference type="NCBI Taxonomy" id="2772110"/>
    <lineage>
        <taxon>Bacteria</taxon>
        <taxon>Pseudomonadati</taxon>
        <taxon>Bacteroidota</taxon>
        <taxon>Sphingobacteriia</taxon>
        <taxon>Sphingobacteriales</taxon>
        <taxon>Sphingobacteriaceae</taxon>
        <taxon>Mucilaginibacter</taxon>
    </lineage>
</organism>
<name>A0ABR7WSK2_9SPHI</name>
<evidence type="ECO:0000313" key="3">
    <source>
        <dbReference type="Proteomes" id="UP000606600"/>
    </source>
</evidence>
<dbReference type="RefSeq" id="WP_191189953.1">
    <property type="nucleotide sequence ID" value="NZ_JACWMY010000008.1"/>
</dbReference>
<protein>
    <recommendedName>
        <fullName evidence="4">PH (Pleckstrin Homology) domain-containing protein</fullName>
    </recommendedName>
</protein>
<keyword evidence="1" id="KW-1133">Transmembrane helix</keyword>
<feature type="transmembrane region" description="Helical" evidence="1">
    <location>
        <begin position="44"/>
        <end position="64"/>
    </location>
</feature>
<evidence type="ECO:0008006" key="4">
    <source>
        <dbReference type="Google" id="ProtNLM"/>
    </source>
</evidence>
<proteinExistence type="predicted"/>
<sequence length="167" mass="19523">MKNLKFYYGRDFTLSNYASVLLCSISIPNMLIRDMKKPGIHTVAIYFDIAFLAFFLFFISYTFINTYVKNRAKKVALELTENEIVDVGGNRNILWSEVYNLVLEKGKIKVIFKDEKRESLTFSMRKIKGDAFDNYNIMYDYMEALEKLRDKEDAINALPLYTSQSPL</sequence>
<dbReference type="Proteomes" id="UP000606600">
    <property type="component" value="Unassembled WGS sequence"/>
</dbReference>
<keyword evidence="3" id="KW-1185">Reference proteome</keyword>
<keyword evidence="1" id="KW-0812">Transmembrane</keyword>
<evidence type="ECO:0000313" key="2">
    <source>
        <dbReference type="EMBL" id="MBD1365291.1"/>
    </source>
</evidence>
<gene>
    <name evidence="2" type="ORF">IDJ77_15855</name>
</gene>
<dbReference type="EMBL" id="JACWMY010000008">
    <property type="protein sequence ID" value="MBD1365291.1"/>
    <property type="molecule type" value="Genomic_DNA"/>
</dbReference>
<evidence type="ECO:0000256" key="1">
    <source>
        <dbReference type="SAM" id="Phobius"/>
    </source>
</evidence>
<feature type="transmembrane region" description="Helical" evidence="1">
    <location>
        <begin position="12"/>
        <end position="32"/>
    </location>
</feature>